<gene>
    <name evidence="1" type="ORF">T12_13891</name>
</gene>
<organism evidence="1 2">
    <name type="scientific">Trichinella patagoniensis</name>
    <dbReference type="NCBI Taxonomy" id="990121"/>
    <lineage>
        <taxon>Eukaryota</taxon>
        <taxon>Metazoa</taxon>
        <taxon>Ecdysozoa</taxon>
        <taxon>Nematoda</taxon>
        <taxon>Enoplea</taxon>
        <taxon>Dorylaimia</taxon>
        <taxon>Trichinellida</taxon>
        <taxon>Trichinellidae</taxon>
        <taxon>Trichinella</taxon>
    </lineage>
</organism>
<dbReference type="STRING" id="990121.A0A0V0ZQ31"/>
<keyword evidence="2" id="KW-1185">Reference proteome</keyword>
<comment type="caution">
    <text evidence="1">The sequence shown here is derived from an EMBL/GenBank/DDBJ whole genome shotgun (WGS) entry which is preliminary data.</text>
</comment>
<evidence type="ECO:0000313" key="1">
    <source>
        <dbReference type="EMBL" id="KRY14752.1"/>
    </source>
</evidence>
<name>A0A0V0ZQ31_9BILA</name>
<dbReference type="EMBL" id="JYDQ01000109">
    <property type="protein sequence ID" value="KRY14752.1"/>
    <property type="molecule type" value="Genomic_DNA"/>
</dbReference>
<proteinExistence type="predicted"/>
<sequence>MPIHVYNKVLSNRSTYECEYARDNMQKDCVVMKHLSRTNFFNQFVKVMDWQAREMTMTGGSRVRIVRKPAQAARPSIGCARMH</sequence>
<reference evidence="1 2" key="1">
    <citation type="submission" date="2015-01" db="EMBL/GenBank/DDBJ databases">
        <title>Evolution of Trichinella species and genotypes.</title>
        <authorList>
            <person name="Korhonen P.K."/>
            <person name="Edoardo P."/>
            <person name="Giuseppe L.R."/>
            <person name="Gasser R.B."/>
        </authorList>
    </citation>
    <scope>NUCLEOTIDE SEQUENCE [LARGE SCALE GENOMIC DNA]</scope>
    <source>
        <strain evidence="1">ISS2496</strain>
    </source>
</reference>
<evidence type="ECO:0000313" key="2">
    <source>
        <dbReference type="Proteomes" id="UP000054783"/>
    </source>
</evidence>
<dbReference type="AlphaFoldDB" id="A0A0V0ZQ31"/>
<protein>
    <submittedName>
        <fullName evidence="1">Uncharacterized protein</fullName>
    </submittedName>
</protein>
<accession>A0A0V0ZQ31</accession>
<dbReference type="Proteomes" id="UP000054783">
    <property type="component" value="Unassembled WGS sequence"/>
</dbReference>